<keyword evidence="4" id="KW-1185">Reference proteome</keyword>
<dbReference type="AlphaFoldDB" id="B0YAK4"/>
<keyword evidence="1" id="KW-0560">Oxidoreductase</keyword>
<dbReference type="OrthoDB" id="3233595at2759"/>
<sequence>MAQVINLAGPIVKIVDMNQGDDIAEIIEKITDRVAASYEMCTPGGSYVKNALSWNDMTFHLPKHISFEETATIPLAALTVVVSLYGRPQFPPPWRPVTTPIPFIVYDAIKLARNSNVHPNIAIAGKDLICTGPPPSKQRSHSDRLPPWNGDHDQGDKGLSRTSWTSYCAPRTRYLINLQSAEGLKQSIAPGGQVDFVLPNDFDVSPAIKSITPVGSVHKKPGFGNHEELGFAFSRYFTRALQNVSLPGHPFEVGPQGLEGVEEVLKDLKAGKARAPKYIFRIADTPGIA</sequence>
<dbReference type="GO" id="GO:0016651">
    <property type="term" value="F:oxidoreductase activity, acting on NAD(P)H"/>
    <property type="evidence" value="ECO:0007669"/>
    <property type="project" value="InterPro"/>
</dbReference>
<evidence type="ECO:0000313" key="3">
    <source>
        <dbReference type="EMBL" id="EDP49047.1"/>
    </source>
</evidence>
<dbReference type="PhylomeDB" id="B0YAK4"/>
<dbReference type="VEuPathDB" id="FungiDB:AFUB_084970"/>
<evidence type="ECO:0000256" key="2">
    <source>
        <dbReference type="SAM" id="MobiDB-lite"/>
    </source>
</evidence>
<dbReference type="Gene3D" id="3.90.180.10">
    <property type="entry name" value="Medium-chain alcohol dehydrogenases, catalytic domain"/>
    <property type="match status" value="2"/>
</dbReference>
<dbReference type="Gene3D" id="3.40.50.720">
    <property type="entry name" value="NAD(P)-binding Rossmann-like Domain"/>
    <property type="match status" value="2"/>
</dbReference>
<dbReference type="InterPro" id="IPR047122">
    <property type="entry name" value="Trans-enoyl_RdTase-like"/>
</dbReference>
<evidence type="ECO:0000256" key="1">
    <source>
        <dbReference type="ARBA" id="ARBA00023002"/>
    </source>
</evidence>
<feature type="compositionally biased region" description="Basic and acidic residues" evidence="2">
    <location>
        <begin position="140"/>
        <end position="159"/>
    </location>
</feature>
<dbReference type="Proteomes" id="UP000001699">
    <property type="component" value="Unassembled WGS sequence"/>
</dbReference>
<protein>
    <submittedName>
        <fullName evidence="3">Uncharacterized protein</fullName>
    </submittedName>
</protein>
<evidence type="ECO:0000313" key="4">
    <source>
        <dbReference type="Proteomes" id="UP000001699"/>
    </source>
</evidence>
<name>B0YAK4_ASPFC</name>
<proteinExistence type="predicted"/>
<dbReference type="PANTHER" id="PTHR45348">
    <property type="entry name" value="HYPOTHETICAL OXIDOREDUCTASE (EUROFUNG)"/>
    <property type="match status" value="1"/>
</dbReference>
<feature type="region of interest" description="Disordered" evidence="2">
    <location>
        <begin position="132"/>
        <end position="162"/>
    </location>
</feature>
<dbReference type="HOGENOM" id="CLU_026673_16_0_1"/>
<dbReference type="PANTHER" id="PTHR45348:SF5">
    <property type="entry name" value="OXIDOREDUCTASE, PUTATIVE (AFU_ORTHOLOGUE AFUA_8G01420)-RELATED"/>
    <property type="match status" value="1"/>
</dbReference>
<accession>B0YAK4</accession>
<organism evidence="3 4">
    <name type="scientific">Aspergillus fumigatus (strain CBS 144.89 / FGSC A1163 / CEA10)</name>
    <name type="common">Neosartorya fumigata</name>
    <dbReference type="NCBI Taxonomy" id="451804"/>
    <lineage>
        <taxon>Eukaryota</taxon>
        <taxon>Fungi</taxon>
        <taxon>Dikarya</taxon>
        <taxon>Ascomycota</taxon>
        <taxon>Pezizomycotina</taxon>
        <taxon>Eurotiomycetes</taxon>
        <taxon>Eurotiomycetidae</taxon>
        <taxon>Eurotiales</taxon>
        <taxon>Aspergillaceae</taxon>
        <taxon>Aspergillus</taxon>
        <taxon>Aspergillus subgen. Fumigati</taxon>
    </lineage>
</organism>
<gene>
    <name evidence="3" type="ORF">AFUB_084970</name>
</gene>
<reference evidence="3 4" key="1">
    <citation type="journal article" date="2008" name="PLoS Genet.">
        <title>Genomic islands in the pathogenic filamentous fungus Aspergillus fumigatus.</title>
        <authorList>
            <person name="Fedorova N.D."/>
            <person name="Khaldi N."/>
            <person name="Joardar V.S."/>
            <person name="Maiti R."/>
            <person name="Amedeo P."/>
            <person name="Anderson M.J."/>
            <person name="Crabtree J."/>
            <person name="Silva J.C."/>
            <person name="Badger J.H."/>
            <person name="Albarraq A."/>
            <person name="Angiuoli S."/>
            <person name="Bussey H."/>
            <person name="Bowyer P."/>
            <person name="Cotty P.J."/>
            <person name="Dyer P.S."/>
            <person name="Egan A."/>
            <person name="Galens K."/>
            <person name="Fraser-Liggett C.M."/>
            <person name="Haas B.J."/>
            <person name="Inman J.M."/>
            <person name="Kent R."/>
            <person name="Lemieux S."/>
            <person name="Malavazi I."/>
            <person name="Orvis J."/>
            <person name="Roemer T."/>
            <person name="Ronning C.M."/>
            <person name="Sundaram J.P."/>
            <person name="Sutton G."/>
            <person name="Turner G."/>
            <person name="Venter J.C."/>
            <person name="White O.R."/>
            <person name="Whitty B.R."/>
            <person name="Youngman P."/>
            <person name="Wolfe K.H."/>
            <person name="Goldman G.H."/>
            <person name="Wortman J.R."/>
            <person name="Jiang B."/>
            <person name="Denning D.W."/>
            <person name="Nierman W.C."/>
        </authorList>
    </citation>
    <scope>NUCLEOTIDE SEQUENCE [LARGE SCALE GENOMIC DNA]</scope>
    <source>
        <strain evidence="4">CBS 144.89 / FGSC A1163 / CEA10</strain>
    </source>
</reference>
<dbReference type="EMBL" id="DS499600">
    <property type="protein sequence ID" value="EDP49047.1"/>
    <property type="molecule type" value="Genomic_DNA"/>
</dbReference>